<feature type="region of interest" description="Disordered" evidence="2">
    <location>
        <begin position="147"/>
        <end position="171"/>
    </location>
</feature>
<evidence type="ECO:0000256" key="2">
    <source>
        <dbReference type="SAM" id="MobiDB-lite"/>
    </source>
</evidence>
<dbReference type="InterPro" id="IPR001650">
    <property type="entry name" value="Helicase_C-like"/>
</dbReference>
<dbReference type="PROSITE" id="PS51192">
    <property type="entry name" value="HELICASE_ATP_BIND_1"/>
    <property type="match status" value="1"/>
</dbReference>
<dbReference type="InterPro" id="IPR006935">
    <property type="entry name" value="Helicase/UvrB_N"/>
</dbReference>
<feature type="domain" description="Helicase C-terminal" evidence="4">
    <location>
        <begin position="367"/>
        <end position="538"/>
    </location>
</feature>
<dbReference type="InterPro" id="IPR050742">
    <property type="entry name" value="Helicase_Restrict-Modif_Enz"/>
</dbReference>
<sequence length="762" mass="84393">MRRHLFQHGRSLCQAQVGLLNFSLYNVVNLVPRCHSPLITTNYLASRFINTSSSFYYPHPAQAGKCRDSVEDGSVEPSSSTSPAPDTPSKGITLRPYQAHAIQACLEALSSGFNRIGVSSPTGSGKTTMFMHLIPLVEFRPRSSLHSDLDSESVHGVQEQNRKHDDNGTRNGKTLLIVGSVELANQSEQSARRILGNDWSIEVEQSKRTASGKADVTIATYQTLNNLERLYKFDPSEYKLIIVDEAHHAAAHSYLRLLHYFNQNVILPPSISPISPSSTPISTKVPIIGFSATFSRPDQLALSSVFEKIVFHKDISEMLDDGWLSPAKSTTVHAKLDLSNVEDNSQGDYNINSLSGKVNTKEIRELIVGTYLHKASDRRSTLIFCVDLSHVACLTDTFREAGIDARSISSQSKPELRQQTISAFGKGEFPVLINCEVLTEGTDIPQIDSVILARPTKSRNLLAQMVGRGLRLSPETGKKDCHIIDIVDSVNKAGGMLVSPTLWGLSHEEKEQRDRERGDEALNLSKDDESSEAENSYQITFIDQDDPFRLSGSNRPMMDRASRNAWVTCGKGKYILEAMGNGYIAIDHSAPTAQSKYTITYRPSIPREIAGIRGSKSPFGRVTTVGHADDLERALQTGDKYAERKLGRDLYLQLSKYASWRRKPASERAIKLLLKMQGVNNPSSLLDEDGDERNLNLFGKNSKVGNLTAGEVSSWLCAARHGAKTAKAAEERRDERMQIKSEKKEEKARALRERNLPLPGKS</sequence>
<dbReference type="SUPFAM" id="SSF52540">
    <property type="entry name" value="P-loop containing nucleoside triphosphate hydrolases"/>
    <property type="match status" value="2"/>
</dbReference>
<keyword evidence="1" id="KW-0067">ATP-binding</keyword>
<dbReference type="SMART" id="SM00487">
    <property type="entry name" value="DEXDc"/>
    <property type="match status" value="1"/>
</dbReference>
<evidence type="ECO:0000256" key="1">
    <source>
        <dbReference type="ARBA" id="ARBA00022806"/>
    </source>
</evidence>
<dbReference type="InterPro" id="IPR014001">
    <property type="entry name" value="Helicase_ATP-bd"/>
</dbReference>
<evidence type="ECO:0008006" key="7">
    <source>
        <dbReference type="Google" id="ProtNLM"/>
    </source>
</evidence>
<feature type="region of interest" description="Disordered" evidence="2">
    <location>
        <begin position="66"/>
        <end position="92"/>
    </location>
</feature>
<feature type="domain" description="Helicase ATP-binding" evidence="3">
    <location>
        <begin position="107"/>
        <end position="312"/>
    </location>
</feature>
<dbReference type="SMART" id="SM00490">
    <property type="entry name" value="HELICc"/>
    <property type="match status" value="1"/>
</dbReference>
<accession>A0ABZ1CVW1</accession>
<evidence type="ECO:0000259" key="4">
    <source>
        <dbReference type="PROSITE" id="PS51194"/>
    </source>
</evidence>
<proteinExistence type="predicted"/>
<evidence type="ECO:0000313" key="5">
    <source>
        <dbReference type="EMBL" id="WRT65477.1"/>
    </source>
</evidence>
<organism evidence="5 6">
    <name type="scientific">Kwoniella shivajii</name>
    <dbReference type="NCBI Taxonomy" id="564305"/>
    <lineage>
        <taxon>Eukaryota</taxon>
        <taxon>Fungi</taxon>
        <taxon>Dikarya</taxon>
        <taxon>Basidiomycota</taxon>
        <taxon>Agaricomycotina</taxon>
        <taxon>Tremellomycetes</taxon>
        <taxon>Tremellales</taxon>
        <taxon>Cryptococcaceae</taxon>
        <taxon>Kwoniella</taxon>
    </lineage>
</organism>
<feature type="compositionally biased region" description="Low complexity" evidence="2">
    <location>
        <begin position="77"/>
        <end position="89"/>
    </location>
</feature>
<dbReference type="EMBL" id="CP141883">
    <property type="protein sequence ID" value="WRT65477.1"/>
    <property type="molecule type" value="Genomic_DNA"/>
</dbReference>
<feature type="region of interest" description="Disordered" evidence="2">
    <location>
        <begin position="505"/>
        <end position="535"/>
    </location>
</feature>
<dbReference type="Proteomes" id="UP001329825">
    <property type="component" value="Chromosome 3"/>
</dbReference>
<keyword evidence="1" id="KW-0378">Hydrolase</keyword>
<dbReference type="Gene3D" id="3.40.50.300">
    <property type="entry name" value="P-loop containing nucleotide triphosphate hydrolases"/>
    <property type="match status" value="2"/>
</dbReference>
<dbReference type="RefSeq" id="XP_062790217.1">
    <property type="nucleotide sequence ID" value="XM_062934166.1"/>
</dbReference>
<dbReference type="Pfam" id="PF00271">
    <property type="entry name" value="Helicase_C"/>
    <property type="match status" value="1"/>
</dbReference>
<keyword evidence="1" id="KW-0347">Helicase</keyword>
<dbReference type="PANTHER" id="PTHR47396:SF1">
    <property type="entry name" value="ATP-DEPENDENT HELICASE IRC3-RELATED"/>
    <property type="match status" value="1"/>
</dbReference>
<dbReference type="PROSITE" id="PS51194">
    <property type="entry name" value="HELICASE_CTER"/>
    <property type="match status" value="1"/>
</dbReference>
<feature type="compositionally biased region" description="Basic and acidic residues" evidence="2">
    <location>
        <begin position="506"/>
        <end position="528"/>
    </location>
</feature>
<gene>
    <name evidence="5" type="ORF">IL334_002420</name>
</gene>
<name>A0ABZ1CVW1_9TREE</name>
<dbReference type="Pfam" id="PF04851">
    <property type="entry name" value="ResIII"/>
    <property type="match status" value="1"/>
</dbReference>
<evidence type="ECO:0000259" key="3">
    <source>
        <dbReference type="PROSITE" id="PS51192"/>
    </source>
</evidence>
<reference evidence="5 6" key="1">
    <citation type="submission" date="2024-01" db="EMBL/GenBank/DDBJ databases">
        <title>Comparative genomics of Cryptococcus and Kwoniella reveals pathogenesis evolution and contrasting modes of karyotype evolution via chromosome fusion or intercentromeric recombination.</title>
        <authorList>
            <person name="Coelho M.A."/>
            <person name="David-Palma M."/>
            <person name="Shea T."/>
            <person name="Bowers K."/>
            <person name="McGinley-Smith S."/>
            <person name="Mohammad A.W."/>
            <person name="Gnirke A."/>
            <person name="Yurkov A.M."/>
            <person name="Nowrousian M."/>
            <person name="Sun S."/>
            <person name="Cuomo C.A."/>
            <person name="Heitman J."/>
        </authorList>
    </citation>
    <scope>NUCLEOTIDE SEQUENCE [LARGE SCALE GENOMIC DNA]</scope>
    <source>
        <strain evidence="5">CBS 11374</strain>
    </source>
</reference>
<dbReference type="InterPro" id="IPR027417">
    <property type="entry name" value="P-loop_NTPase"/>
</dbReference>
<feature type="region of interest" description="Disordered" evidence="2">
    <location>
        <begin position="726"/>
        <end position="762"/>
    </location>
</feature>
<keyword evidence="1" id="KW-0547">Nucleotide-binding</keyword>
<dbReference type="CDD" id="cd18799">
    <property type="entry name" value="SF2_C_EcoAI-like"/>
    <property type="match status" value="1"/>
</dbReference>
<dbReference type="GeneID" id="87954551"/>
<keyword evidence="6" id="KW-1185">Reference proteome</keyword>
<dbReference type="PANTHER" id="PTHR47396">
    <property type="entry name" value="TYPE I RESTRICTION ENZYME ECOKI R PROTEIN"/>
    <property type="match status" value="1"/>
</dbReference>
<evidence type="ECO:0000313" key="6">
    <source>
        <dbReference type="Proteomes" id="UP001329825"/>
    </source>
</evidence>
<protein>
    <recommendedName>
        <fullName evidence="7">DEAD box family helicase</fullName>
    </recommendedName>
</protein>
<feature type="compositionally biased region" description="Basic and acidic residues" evidence="2">
    <location>
        <begin position="727"/>
        <end position="755"/>
    </location>
</feature>